<feature type="transmembrane region" description="Helical" evidence="5">
    <location>
        <begin position="188"/>
        <end position="206"/>
    </location>
</feature>
<dbReference type="InterPro" id="IPR007016">
    <property type="entry name" value="O-antigen_ligase-rel_domated"/>
</dbReference>
<keyword evidence="8" id="KW-1185">Reference proteome</keyword>
<dbReference type="eggNOG" id="COG3307">
    <property type="taxonomic scope" value="Bacteria"/>
</dbReference>
<reference evidence="7 8" key="1">
    <citation type="journal article" date="2015" name="BMC Genomics">
        <title>Transcriptome analysis of thermophilic methylotrophic Bacillus methanolicus MGA3 using RNA-sequencing provides detailed insights into its previously uncharted transcriptional landscape.</title>
        <authorList>
            <person name="Irla M."/>
            <person name="Neshat A."/>
            <person name="Brautaset T."/>
            <person name="Ruckert C."/>
            <person name="Kalinowski J."/>
            <person name="Wendisch V.F."/>
        </authorList>
    </citation>
    <scope>NUCLEOTIDE SEQUENCE [LARGE SCALE GENOMIC DNA]</scope>
    <source>
        <strain evidence="8">MGA3 / ATCC 53907</strain>
    </source>
</reference>
<name>I3EBW3_BACMM</name>
<dbReference type="EMBL" id="CP007739">
    <property type="protein sequence ID" value="AIE61663.1"/>
    <property type="molecule type" value="Genomic_DNA"/>
</dbReference>
<keyword evidence="4 5" id="KW-0472">Membrane</keyword>
<dbReference type="HOGENOM" id="CLU_627975_0_0_9"/>
<feature type="transmembrane region" description="Helical" evidence="5">
    <location>
        <begin position="16"/>
        <end position="38"/>
    </location>
</feature>
<dbReference type="Proteomes" id="UP000027602">
    <property type="component" value="Chromosome"/>
</dbReference>
<dbReference type="GO" id="GO:0016020">
    <property type="term" value="C:membrane"/>
    <property type="evidence" value="ECO:0007669"/>
    <property type="project" value="UniProtKB-SubCell"/>
</dbReference>
<feature type="transmembrane region" description="Helical" evidence="5">
    <location>
        <begin position="107"/>
        <end position="125"/>
    </location>
</feature>
<evidence type="ECO:0000256" key="2">
    <source>
        <dbReference type="ARBA" id="ARBA00022692"/>
    </source>
</evidence>
<keyword evidence="2 5" id="KW-0812">Transmembrane</keyword>
<protein>
    <submittedName>
        <fullName evidence="7">Integral membrane protein, putative</fullName>
    </submittedName>
</protein>
<dbReference type="PANTHER" id="PTHR37422:SF13">
    <property type="entry name" value="LIPOPOLYSACCHARIDE BIOSYNTHESIS PROTEIN PA4999-RELATED"/>
    <property type="match status" value="1"/>
</dbReference>
<evidence type="ECO:0000256" key="5">
    <source>
        <dbReference type="SAM" id="Phobius"/>
    </source>
</evidence>
<feature type="transmembrane region" description="Helical" evidence="5">
    <location>
        <begin position="346"/>
        <end position="363"/>
    </location>
</feature>
<dbReference type="KEGG" id="bmet:BMMGA3_16550"/>
<evidence type="ECO:0000313" key="7">
    <source>
        <dbReference type="EMBL" id="AIE61663.1"/>
    </source>
</evidence>
<feature type="transmembrane region" description="Helical" evidence="5">
    <location>
        <begin position="212"/>
        <end position="228"/>
    </location>
</feature>
<gene>
    <name evidence="7" type="ORF">BMMGA3_16550</name>
</gene>
<accession>I3EBW3</accession>
<feature type="transmembrane region" description="Helical" evidence="5">
    <location>
        <begin position="314"/>
        <end position="334"/>
    </location>
</feature>
<feature type="domain" description="O-antigen ligase-related" evidence="6">
    <location>
        <begin position="198"/>
        <end position="322"/>
    </location>
</feature>
<proteinExistence type="predicted"/>
<dbReference type="AlphaFoldDB" id="I3EBW3"/>
<organism evidence="7 8">
    <name type="scientific">Bacillus methanolicus (strain MGA3 / ATCC 53907)</name>
    <dbReference type="NCBI Taxonomy" id="796606"/>
    <lineage>
        <taxon>Bacteria</taxon>
        <taxon>Bacillati</taxon>
        <taxon>Bacillota</taxon>
        <taxon>Bacilli</taxon>
        <taxon>Bacillales</taxon>
        <taxon>Bacillaceae</taxon>
        <taxon>Bacillus</taxon>
    </lineage>
</organism>
<dbReference type="STRING" id="796606.BMMGA3_16550"/>
<dbReference type="InterPro" id="IPR051533">
    <property type="entry name" value="WaaL-like"/>
</dbReference>
<dbReference type="PANTHER" id="PTHR37422">
    <property type="entry name" value="TEICHURONIC ACID BIOSYNTHESIS PROTEIN TUAE"/>
    <property type="match status" value="1"/>
</dbReference>
<feature type="transmembrane region" description="Helical" evidence="5">
    <location>
        <begin position="77"/>
        <end position="95"/>
    </location>
</feature>
<comment type="subcellular location">
    <subcellularLocation>
        <location evidence="1">Membrane</location>
        <topology evidence="1">Multi-pass membrane protein</topology>
    </subcellularLocation>
</comment>
<evidence type="ECO:0000256" key="1">
    <source>
        <dbReference type="ARBA" id="ARBA00004141"/>
    </source>
</evidence>
<keyword evidence="3 5" id="KW-1133">Transmembrane helix</keyword>
<feature type="transmembrane region" description="Helical" evidence="5">
    <location>
        <begin position="50"/>
        <end position="71"/>
    </location>
</feature>
<dbReference type="Pfam" id="PF04932">
    <property type="entry name" value="Wzy_C"/>
    <property type="match status" value="1"/>
</dbReference>
<evidence type="ECO:0000259" key="6">
    <source>
        <dbReference type="Pfam" id="PF04932"/>
    </source>
</evidence>
<evidence type="ECO:0000256" key="3">
    <source>
        <dbReference type="ARBA" id="ARBA00022989"/>
    </source>
</evidence>
<evidence type="ECO:0000313" key="8">
    <source>
        <dbReference type="Proteomes" id="UP000027602"/>
    </source>
</evidence>
<evidence type="ECO:0000256" key="4">
    <source>
        <dbReference type="ARBA" id="ARBA00023136"/>
    </source>
</evidence>
<feature type="transmembrane region" description="Helical" evidence="5">
    <location>
        <begin position="163"/>
        <end position="181"/>
    </location>
</feature>
<sequence>MSIFFQSFRKFSSFELKILLCFLLPPLGIFLLLITGLHTISKQWKENKRFVFSLSSFFFLCLFISTIGAAISMNEISYLSISVMILGYWGLYLKILETEKNQLFQHFRLIMIFGGVYCCVIGWISKWYTFPPAIGYLTGTVLFGQSDLKDYNRFIGCGYNPNFTVYILLIAISFILAYLLASLRNNRFVSLVWHLPIILLLSYGVVQTGSRAGFASMILIFLIFILRLNRTIFIMSTIFSLSLSKWLLHLMPRNESVIQSIQVRHDIWKSGYKIWQDHAFFGVTPIGFGKEYLKHYNEFIPHAHNMLIGMFAEYGALGGLALLFLICLNIVKYIHLFFPKRNKKCLLDSFLLGLPIIILTGVFDEPLFSPQLGLLTVILLACWDRYTKRMHFAMVFPSISRIKYWIYLHVKAPKNQT</sequence>